<dbReference type="AlphaFoldDB" id="A0A0A9G1L9"/>
<reference evidence="1" key="2">
    <citation type="journal article" date="2015" name="Data Brief">
        <title>Shoot transcriptome of the giant reed, Arundo donax.</title>
        <authorList>
            <person name="Barrero R.A."/>
            <person name="Guerrero F.D."/>
            <person name="Moolhuijzen P."/>
            <person name="Goolsby J.A."/>
            <person name="Tidwell J."/>
            <person name="Bellgard S.E."/>
            <person name="Bellgard M.I."/>
        </authorList>
    </citation>
    <scope>NUCLEOTIDE SEQUENCE</scope>
    <source>
        <tissue evidence="1">Shoot tissue taken approximately 20 cm above the soil surface</tissue>
    </source>
</reference>
<protein>
    <submittedName>
        <fullName evidence="1">Uncharacterized protein</fullName>
    </submittedName>
</protein>
<accession>A0A0A9G1L9</accession>
<organism evidence="1">
    <name type="scientific">Arundo donax</name>
    <name type="common">Giant reed</name>
    <name type="synonym">Donax arundinaceus</name>
    <dbReference type="NCBI Taxonomy" id="35708"/>
    <lineage>
        <taxon>Eukaryota</taxon>
        <taxon>Viridiplantae</taxon>
        <taxon>Streptophyta</taxon>
        <taxon>Embryophyta</taxon>
        <taxon>Tracheophyta</taxon>
        <taxon>Spermatophyta</taxon>
        <taxon>Magnoliopsida</taxon>
        <taxon>Liliopsida</taxon>
        <taxon>Poales</taxon>
        <taxon>Poaceae</taxon>
        <taxon>PACMAD clade</taxon>
        <taxon>Arundinoideae</taxon>
        <taxon>Arundineae</taxon>
        <taxon>Arundo</taxon>
    </lineage>
</organism>
<sequence length="26" mass="3074">MLFSIYTKTRNTSMDIKLLNSKPHHP</sequence>
<proteinExistence type="predicted"/>
<reference evidence="1" key="1">
    <citation type="submission" date="2014-09" db="EMBL/GenBank/DDBJ databases">
        <authorList>
            <person name="Magalhaes I.L.F."/>
            <person name="Oliveira U."/>
            <person name="Santos F.R."/>
            <person name="Vidigal T.H.D.A."/>
            <person name="Brescovit A.D."/>
            <person name="Santos A.J."/>
        </authorList>
    </citation>
    <scope>NUCLEOTIDE SEQUENCE</scope>
    <source>
        <tissue evidence="1">Shoot tissue taken approximately 20 cm above the soil surface</tissue>
    </source>
</reference>
<dbReference type="EMBL" id="GBRH01180522">
    <property type="protein sequence ID" value="JAE17374.1"/>
    <property type="molecule type" value="Transcribed_RNA"/>
</dbReference>
<name>A0A0A9G1L9_ARUDO</name>
<evidence type="ECO:0000313" key="1">
    <source>
        <dbReference type="EMBL" id="JAE17374.1"/>
    </source>
</evidence>